<reference evidence="3 4" key="1">
    <citation type="submission" date="2024-02" db="EMBL/GenBank/DDBJ databases">
        <title>Chromosome-scale genome assembly of the rough periwinkle Littorina saxatilis.</title>
        <authorList>
            <person name="De Jode A."/>
            <person name="Faria R."/>
            <person name="Formenti G."/>
            <person name="Sims Y."/>
            <person name="Smith T.P."/>
            <person name="Tracey A."/>
            <person name="Wood J.M.D."/>
            <person name="Zagrodzka Z.B."/>
            <person name="Johannesson K."/>
            <person name="Butlin R.K."/>
            <person name="Leder E.H."/>
        </authorList>
    </citation>
    <scope>NUCLEOTIDE SEQUENCE [LARGE SCALE GENOMIC DNA]</scope>
    <source>
        <strain evidence="3">Snail1</strain>
        <tissue evidence="3">Muscle</tissue>
    </source>
</reference>
<dbReference type="SMART" id="SM00338">
    <property type="entry name" value="BRLZ"/>
    <property type="match status" value="1"/>
</dbReference>
<protein>
    <recommendedName>
        <fullName evidence="2">BZIP domain-containing protein</fullName>
    </recommendedName>
</protein>
<evidence type="ECO:0000259" key="2">
    <source>
        <dbReference type="PROSITE" id="PS50217"/>
    </source>
</evidence>
<dbReference type="PROSITE" id="PS50217">
    <property type="entry name" value="BZIP"/>
    <property type="match status" value="1"/>
</dbReference>
<dbReference type="GO" id="GO:0003700">
    <property type="term" value="F:DNA-binding transcription factor activity"/>
    <property type="evidence" value="ECO:0007669"/>
    <property type="project" value="InterPro"/>
</dbReference>
<dbReference type="PROSITE" id="PS00036">
    <property type="entry name" value="BZIP_BASIC"/>
    <property type="match status" value="1"/>
</dbReference>
<dbReference type="InterPro" id="IPR046347">
    <property type="entry name" value="bZIP_sf"/>
</dbReference>
<dbReference type="SUPFAM" id="SSF57959">
    <property type="entry name" value="Leucine zipper domain"/>
    <property type="match status" value="1"/>
</dbReference>
<accession>A0AAN9GP17</accession>
<dbReference type="InterPro" id="IPR004827">
    <property type="entry name" value="bZIP"/>
</dbReference>
<evidence type="ECO:0000313" key="4">
    <source>
        <dbReference type="Proteomes" id="UP001374579"/>
    </source>
</evidence>
<feature type="compositionally biased region" description="Polar residues" evidence="1">
    <location>
        <begin position="337"/>
        <end position="355"/>
    </location>
</feature>
<comment type="caution">
    <text evidence="3">The sequence shown here is derived from an EMBL/GenBank/DDBJ whole genome shotgun (WGS) entry which is preliminary data.</text>
</comment>
<feature type="domain" description="BZIP" evidence="2">
    <location>
        <begin position="85"/>
        <end position="148"/>
    </location>
</feature>
<feature type="region of interest" description="Disordered" evidence="1">
    <location>
        <begin position="82"/>
        <end position="121"/>
    </location>
</feature>
<sequence length="369" mass="41168">MGTLSKMEQQPTRYDQRCRAAYDAITDDSLLKEAAEQADRTGSEMPLVREQLRTKIQLQRLKSGKGELTVEFEEPRKYELTAEEKTKQERRKMRNREAAKNSRFRKKKQHSQLQKEHKGLVAARTGLKSDIEKLHSLLENLQKGVKKARICCSAYHPQARRQFLAQTPPVAAPQTIVKAQSFPVPQTFTAPQRYILNQSQVLPVMNVQAEETVVTSTDFTASRPASAELEQNVVQQNANLSQEDVDLFVASLSGNSQPSSTLSTSLAASSESPVYVLPQDHDSLHPQHTSFLQYLQDEEPEEHVSKMKGFQSPFARYSPYSKQSSSPGTSPLGLGSDRSSTDSMATSPDGSQPNAQAMFNIMQGLIRGQ</sequence>
<gene>
    <name evidence="3" type="ORF">V1264_012870</name>
</gene>
<dbReference type="AlphaFoldDB" id="A0AAN9GP17"/>
<keyword evidence="4" id="KW-1185">Reference proteome</keyword>
<feature type="compositionally biased region" description="Low complexity" evidence="1">
    <location>
        <begin position="324"/>
        <end position="336"/>
    </location>
</feature>
<dbReference type="EMBL" id="JBAMIC010000002">
    <property type="protein sequence ID" value="KAK7113615.1"/>
    <property type="molecule type" value="Genomic_DNA"/>
</dbReference>
<name>A0AAN9GP17_9CAEN</name>
<dbReference type="Pfam" id="PF00170">
    <property type="entry name" value="bZIP_1"/>
    <property type="match status" value="1"/>
</dbReference>
<dbReference type="Proteomes" id="UP001374579">
    <property type="component" value="Unassembled WGS sequence"/>
</dbReference>
<organism evidence="3 4">
    <name type="scientific">Littorina saxatilis</name>
    <dbReference type="NCBI Taxonomy" id="31220"/>
    <lineage>
        <taxon>Eukaryota</taxon>
        <taxon>Metazoa</taxon>
        <taxon>Spiralia</taxon>
        <taxon>Lophotrochozoa</taxon>
        <taxon>Mollusca</taxon>
        <taxon>Gastropoda</taxon>
        <taxon>Caenogastropoda</taxon>
        <taxon>Littorinimorpha</taxon>
        <taxon>Littorinoidea</taxon>
        <taxon>Littorinidae</taxon>
        <taxon>Littorina</taxon>
    </lineage>
</organism>
<dbReference type="Gene3D" id="1.20.5.170">
    <property type="match status" value="1"/>
</dbReference>
<evidence type="ECO:0000256" key="1">
    <source>
        <dbReference type="SAM" id="MobiDB-lite"/>
    </source>
</evidence>
<feature type="region of interest" description="Disordered" evidence="1">
    <location>
        <begin position="315"/>
        <end position="355"/>
    </location>
</feature>
<evidence type="ECO:0000313" key="3">
    <source>
        <dbReference type="EMBL" id="KAK7113615.1"/>
    </source>
</evidence>
<proteinExistence type="predicted"/>